<sequence length="562" mass="63475">MEGSKDFQNDPGAASSGTYSFLGSKASRNKGLRDSFLLHNQTAAVLERDLRSTIAFPRTIPRPMREKIAEIITLEILFDQPYEIKDPERFIETFGAFYPILLTLRNSKPWPKLREIAKKSKGAGIAGLKILLPLIYEILERFSESASISGAEYLKELDIGMNEILRQFEEILKETLLIWGNPGSAEFSGRNTQAIENFGESALVNVVLEFMQKEGYQDLLERILEGLYRRINEFISEMEENLELFDTLALLFPQRNWSYSVKELKKEPFYVQLKMLKNYSVFFEKSPDLKKIVDFIGRREFDPPSDRIRLSPFGKNRIQSVRFSDSINNLLPMEAAKLLNPSLKKKFYADMLEGKLLSYQLLGKHYTGPPHIKPRGSMIVLVDTSGSMHGAPQTLAKSAVLAMAKRMLSQQRDMKVILFASTSQHLEIELTSRKKMSEKFLNFLLYTFGGGTDFNTALASGLKSLKEKDFQGADLLFITDGKSEVSDGLVLARWEEAKKKYNAKVYSLIVGSSGAGGLSEISDYTYFVEMELDSEGSGGFVRLIESKEEKATKATDSNKAKN</sequence>
<comment type="caution">
    <text evidence="2">The sequence shown here is derived from an EMBL/GenBank/DDBJ whole genome shotgun (WGS) entry which is preliminary data.</text>
</comment>
<dbReference type="OrthoDB" id="64524at2157"/>
<dbReference type="SUPFAM" id="SSF53300">
    <property type="entry name" value="vWA-like"/>
    <property type="match status" value="1"/>
</dbReference>
<dbReference type="CDD" id="cd01462">
    <property type="entry name" value="VWA_YIEM_type"/>
    <property type="match status" value="1"/>
</dbReference>
<organism evidence="2 3">
    <name type="scientific">Methanosarcina spelaei</name>
    <dbReference type="NCBI Taxonomy" id="1036679"/>
    <lineage>
        <taxon>Archaea</taxon>
        <taxon>Methanobacteriati</taxon>
        <taxon>Methanobacteriota</taxon>
        <taxon>Stenosarchaea group</taxon>
        <taxon>Methanomicrobia</taxon>
        <taxon>Methanosarcinales</taxon>
        <taxon>Methanosarcinaceae</taxon>
        <taxon>Methanosarcina</taxon>
    </lineage>
</organism>
<dbReference type="PANTHER" id="PTHR36846:SF1">
    <property type="entry name" value="PROTEIN VIAA"/>
    <property type="match status" value="1"/>
</dbReference>
<accession>A0A2A2HXE9</accession>
<keyword evidence="3" id="KW-1185">Reference proteome</keyword>
<evidence type="ECO:0000259" key="1">
    <source>
        <dbReference type="PROSITE" id="PS50234"/>
    </source>
</evidence>
<dbReference type="Pfam" id="PF13519">
    <property type="entry name" value="VWA_2"/>
    <property type="match status" value="1"/>
</dbReference>
<dbReference type="PROSITE" id="PS50234">
    <property type="entry name" value="VWFA"/>
    <property type="match status" value="1"/>
</dbReference>
<dbReference type="GO" id="GO:0005829">
    <property type="term" value="C:cytosol"/>
    <property type="evidence" value="ECO:0007669"/>
    <property type="project" value="TreeGrafter"/>
</dbReference>
<reference evidence="2 3" key="1">
    <citation type="journal article" date="2017" name="BMC Genomics">
        <title>Genomic analysis of methanogenic archaea reveals a shift towards energy conservation.</title>
        <authorList>
            <person name="Gilmore S.P."/>
            <person name="Henske J.K."/>
            <person name="Sexton J.A."/>
            <person name="Solomon K.V."/>
            <person name="Seppala S."/>
            <person name="Yoo J.I."/>
            <person name="Huyett L.M."/>
            <person name="Pressman A."/>
            <person name="Cogan J.Z."/>
            <person name="Kivenson V."/>
            <person name="Peng X."/>
            <person name="Tan Y."/>
            <person name="Valentine D.L."/>
            <person name="O'Malley M.A."/>
        </authorList>
    </citation>
    <scope>NUCLEOTIDE SEQUENCE [LARGE SCALE GENOMIC DNA]</scope>
    <source>
        <strain evidence="2 3">MC-15</strain>
    </source>
</reference>
<proteinExistence type="predicted"/>
<name>A0A2A2HXE9_9EURY</name>
<protein>
    <recommendedName>
        <fullName evidence="1">VWFA domain-containing protein</fullName>
    </recommendedName>
</protein>
<dbReference type="InterPro" id="IPR036465">
    <property type="entry name" value="vWFA_dom_sf"/>
</dbReference>
<dbReference type="Gene3D" id="3.40.50.410">
    <property type="entry name" value="von Willebrand factor, type A domain"/>
    <property type="match status" value="1"/>
</dbReference>
<dbReference type="PANTHER" id="PTHR36846">
    <property type="entry name" value="PROTEIN VIAA"/>
    <property type="match status" value="1"/>
</dbReference>
<dbReference type="RefSeq" id="WP_095643262.1">
    <property type="nucleotide sequence ID" value="NZ_LMVP01000041.1"/>
</dbReference>
<feature type="domain" description="VWFA" evidence="1">
    <location>
        <begin position="377"/>
        <end position="525"/>
    </location>
</feature>
<dbReference type="AlphaFoldDB" id="A0A2A2HXE9"/>
<gene>
    <name evidence="2" type="ORF">ASJ81_15770</name>
</gene>
<dbReference type="Proteomes" id="UP000218164">
    <property type="component" value="Unassembled WGS sequence"/>
</dbReference>
<dbReference type="InterPro" id="IPR002035">
    <property type="entry name" value="VWF_A"/>
</dbReference>
<dbReference type="SMART" id="SM00327">
    <property type="entry name" value="VWA"/>
    <property type="match status" value="1"/>
</dbReference>
<dbReference type="EMBL" id="LMVP01000041">
    <property type="protein sequence ID" value="PAV13955.1"/>
    <property type="molecule type" value="Genomic_DNA"/>
</dbReference>
<evidence type="ECO:0000313" key="3">
    <source>
        <dbReference type="Proteomes" id="UP000218164"/>
    </source>
</evidence>
<evidence type="ECO:0000313" key="2">
    <source>
        <dbReference type="EMBL" id="PAV13955.1"/>
    </source>
</evidence>